<dbReference type="GO" id="GO:0046872">
    <property type="term" value="F:metal ion binding"/>
    <property type="evidence" value="ECO:0007669"/>
    <property type="project" value="UniProtKB-UniRule"/>
</dbReference>
<dbReference type="InterPro" id="IPR036688">
    <property type="entry name" value="MoeA_C_domain_IV_sf"/>
</dbReference>
<dbReference type="Pfam" id="PF03453">
    <property type="entry name" value="MoeA_N"/>
    <property type="match status" value="1"/>
</dbReference>
<dbReference type="Pfam" id="PF00994">
    <property type="entry name" value="MoCF_biosynth"/>
    <property type="match status" value="1"/>
</dbReference>
<dbReference type="Gene3D" id="2.40.340.10">
    <property type="entry name" value="MoeA, C-terminal, domain IV"/>
    <property type="match status" value="1"/>
</dbReference>
<evidence type="ECO:0000256" key="8">
    <source>
        <dbReference type="ARBA" id="ARBA00022842"/>
    </source>
</evidence>
<dbReference type="AlphaFoldDB" id="A0A1Q8ENT5"/>
<dbReference type="Gene3D" id="3.40.980.10">
    <property type="entry name" value="MoaB/Mog-like domain"/>
    <property type="match status" value="1"/>
</dbReference>
<evidence type="ECO:0000256" key="7">
    <source>
        <dbReference type="ARBA" id="ARBA00022723"/>
    </source>
</evidence>
<dbReference type="UniPathway" id="UPA00344"/>
<dbReference type="Gene3D" id="2.170.190.11">
    <property type="entry name" value="Molybdopterin biosynthesis moea protein, domain 3"/>
    <property type="match status" value="1"/>
</dbReference>
<dbReference type="SMART" id="SM00852">
    <property type="entry name" value="MoCF_biosynth"/>
    <property type="match status" value="1"/>
</dbReference>
<evidence type="ECO:0000313" key="14">
    <source>
        <dbReference type="Proteomes" id="UP000185578"/>
    </source>
</evidence>
<organism evidence="13 14">
    <name type="scientific">Pseudomonas chlororaphis</name>
    <dbReference type="NCBI Taxonomy" id="587753"/>
    <lineage>
        <taxon>Bacteria</taxon>
        <taxon>Pseudomonadati</taxon>
        <taxon>Pseudomonadota</taxon>
        <taxon>Gammaproteobacteria</taxon>
        <taxon>Pseudomonadales</taxon>
        <taxon>Pseudomonadaceae</taxon>
        <taxon>Pseudomonas</taxon>
    </lineage>
</organism>
<keyword evidence="7 11" id="KW-0479">Metal-binding</keyword>
<evidence type="ECO:0000256" key="6">
    <source>
        <dbReference type="ARBA" id="ARBA00022679"/>
    </source>
</evidence>
<dbReference type="Proteomes" id="UP000185578">
    <property type="component" value="Unassembled WGS sequence"/>
</dbReference>
<evidence type="ECO:0000256" key="10">
    <source>
        <dbReference type="ARBA" id="ARBA00047317"/>
    </source>
</evidence>
<evidence type="ECO:0000256" key="3">
    <source>
        <dbReference type="ARBA" id="ARBA00005046"/>
    </source>
</evidence>
<name>A0A1Q8ENT5_9PSED</name>
<dbReference type="InterPro" id="IPR001453">
    <property type="entry name" value="MoaB/Mog_dom"/>
</dbReference>
<dbReference type="InterPro" id="IPR036425">
    <property type="entry name" value="MoaB/Mog-like_dom_sf"/>
</dbReference>
<keyword evidence="9 11" id="KW-0501">Molybdenum cofactor biosynthesis</keyword>
<protein>
    <recommendedName>
        <fullName evidence="11">Molybdopterin molybdenumtransferase</fullName>
        <ecNumber evidence="11">2.10.1.1</ecNumber>
    </recommendedName>
</protein>
<comment type="function">
    <text evidence="2 11">Catalyzes the insertion of molybdate into adenylated molybdopterin with the concomitant release of AMP.</text>
</comment>
<evidence type="ECO:0000256" key="9">
    <source>
        <dbReference type="ARBA" id="ARBA00023150"/>
    </source>
</evidence>
<dbReference type="InterPro" id="IPR036135">
    <property type="entry name" value="MoeA_linker/N_sf"/>
</dbReference>
<dbReference type="Gene3D" id="3.90.105.10">
    <property type="entry name" value="Molybdopterin biosynthesis moea protein, domain 2"/>
    <property type="match status" value="1"/>
</dbReference>
<keyword evidence="8 11" id="KW-0460">Magnesium</keyword>
<evidence type="ECO:0000259" key="12">
    <source>
        <dbReference type="SMART" id="SM00852"/>
    </source>
</evidence>
<dbReference type="OrthoDB" id="9804758at2"/>
<dbReference type="GO" id="GO:0061599">
    <property type="term" value="F:molybdopterin molybdotransferase activity"/>
    <property type="evidence" value="ECO:0007669"/>
    <property type="project" value="UniProtKB-UniRule"/>
</dbReference>
<comment type="similarity">
    <text evidence="4 11">Belongs to the MoeA family.</text>
</comment>
<dbReference type="CDD" id="cd00887">
    <property type="entry name" value="MoeA"/>
    <property type="match status" value="1"/>
</dbReference>
<evidence type="ECO:0000256" key="4">
    <source>
        <dbReference type="ARBA" id="ARBA00010763"/>
    </source>
</evidence>
<keyword evidence="6 11" id="KW-0808">Transferase</keyword>
<dbReference type="SUPFAM" id="SSF63867">
    <property type="entry name" value="MoeA C-terminal domain-like"/>
    <property type="match status" value="1"/>
</dbReference>
<dbReference type="SUPFAM" id="SSF63882">
    <property type="entry name" value="MoeA N-terminal region -like"/>
    <property type="match status" value="1"/>
</dbReference>
<dbReference type="Pfam" id="PF03454">
    <property type="entry name" value="MoeA_C"/>
    <property type="match status" value="1"/>
</dbReference>
<sequence length="409" mass="43262">MSVCGSGPLLPVEQAIAQLLEQVPPPPTVQSIALEQALGRVLATDIASPLDLPGWDNSAMDGYAFRAADLPAGGGSLALAGRVAAGQAADSPLLPQQAVRIFTGAPLPRGADSVAPQEVCRVEGERVRVPPATAGDHVRQQGEELSRGQLLLKAGKRLRAQELGLLAAAGIARVEVYRPLRVCLLSSGNELREPGQPLAPGQIYNSNRYCLGALLRGWGVEVHDDGVMADELAASRHALSLASSECDLLLTSGGVSVGEEDHLKQAIEALGRVDFWRLAIQPGKPLAFGQVAGKPWLGLPGNPSAALVTALVVVRPFLLRAQGVIDVLPNNLALPAGFEWLQRNRRRQYLRARLVPGADGQASVQLHPQQSSAMLSAACWADGLAVVECERQVRLGEPVPFLSFAELMQ</sequence>
<feature type="domain" description="MoaB/Mog" evidence="12">
    <location>
        <begin position="183"/>
        <end position="320"/>
    </location>
</feature>
<evidence type="ECO:0000256" key="1">
    <source>
        <dbReference type="ARBA" id="ARBA00001946"/>
    </source>
</evidence>
<keyword evidence="5 11" id="KW-0500">Molybdenum</keyword>
<dbReference type="NCBIfam" id="NF045515">
    <property type="entry name" value="Glp_gephyrin"/>
    <property type="match status" value="1"/>
</dbReference>
<comment type="pathway">
    <text evidence="3 11">Cofactor biosynthesis; molybdopterin biosynthesis.</text>
</comment>
<accession>A0A1Q8ENT5</accession>
<dbReference type="InterPro" id="IPR005111">
    <property type="entry name" value="MoeA_C_domain_IV"/>
</dbReference>
<comment type="catalytic activity">
    <reaction evidence="10">
        <text>adenylyl-molybdopterin + molybdate = Mo-molybdopterin + AMP + H(+)</text>
        <dbReference type="Rhea" id="RHEA:35047"/>
        <dbReference type="ChEBI" id="CHEBI:15378"/>
        <dbReference type="ChEBI" id="CHEBI:36264"/>
        <dbReference type="ChEBI" id="CHEBI:62727"/>
        <dbReference type="ChEBI" id="CHEBI:71302"/>
        <dbReference type="ChEBI" id="CHEBI:456215"/>
        <dbReference type="EC" id="2.10.1.1"/>
    </reaction>
</comment>
<comment type="caution">
    <text evidence="13">The sequence shown here is derived from an EMBL/GenBank/DDBJ whole genome shotgun (WGS) entry which is preliminary data.</text>
</comment>
<comment type="cofactor">
    <cofactor evidence="1 11">
        <name>Mg(2+)</name>
        <dbReference type="ChEBI" id="CHEBI:18420"/>
    </cofactor>
</comment>
<evidence type="ECO:0000256" key="2">
    <source>
        <dbReference type="ARBA" id="ARBA00002901"/>
    </source>
</evidence>
<dbReference type="SUPFAM" id="SSF53218">
    <property type="entry name" value="Molybdenum cofactor biosynthesis proteins"/>
    <property type="match status" value="1"/>
</dbReference>
<dbReference type="EMBL" id="MSCT01000014">
    <property type="protein sequence ID" value="OLF53462.1"/>
    <property type="molecule type" value="Genomic_DNA"/>
</dbReference>
<evidence type="ECO:0000256" key="5">
    <source>
        <dbReference type="ARBA" id="ARBA00022505"/>
    </source>
</evidence>
<dbReference type="PANTHER" id="PTHR10192">
    <property type="entry name" value="MOLYBDOPTERIN BIOSYNTHESIS PROTEIN"/>
    <property type="match status" value="1"/>
</dbReference>
<dbReference type="EC" id="2.10.1.1" evidence="11"/>
<evidence type="ECO:0000313" key="13">
    <source>
        <dbReference type="EMBL" id="OLF53462.1"/>
    </source>
</evidence>
<dbReference type="FunFam" id="3.40.980.10:FF:000004">
    <property type="entry name" value="Molybdopterin molybdenumtransferase"/>
    <property type="match status" value="1"/>
</dbReference>
<reference evidence="13 14" key="1">
    <citation type="submission" date="2016-12" db="EMBL/GenBank/DDBJ databases">
        <authorList>
            <person name="Song W.-J."/>
            <person name="Kurnit D.M."/>
        </authorList>
    </citation>
    <scope>NUCLEOTIDE SEQUENCE [LARGE SCALE GENOMIC DNA]</scope>
    <source>
        <strain evidence="13 14">PCL1601</strain>
    </source>
</reference>
<dbReference type="InterPro" id="IPR038987">
    <property type="entry name" value="MoeA-like"/>
</dbReference>
<dbReference type="GO" id="GO:0005829">
    <property type="term" value="C:cytosol"/>
    <property type="evidence" value="ECO:0007669"/>
    <property type="project" value="TreeGrafter"/>
</dbReference>
<dbReference type="GO" id="GO:0006777">
    <property type="term" value="P:Mo-molybdopterin cofactor biosynthetic process"/>
    <property type="evidence" value="ECO:0007669"/>
    <property type="project" value="UniProtKB-UniRule"/>
</dbReference>
<evidence type="ECO:0000256" key="11">
    <source>
        <dbReference type="RuleBase" id="RU365090"/>
    </source>
</evidence>
<dbReference type="RefSeq" id="WP_075120292.1">
    <property type="nucleotide sequence ID" value="NZ_MSCT01000014.1"/>
</dbReference>
<dbReference type="InterPro" id="IPR005110">
    <property type="entry name" value="MoeA_linker/N"/>
</dbReference>
<gene>
    <name evidence="13" type="ORF">BTN82_17040</name>
</gene>
<dbReference type="PANTHER" id="PTHR10192:SF5">
    <property type="entry name" value="GEPHYRIN"/>
    <property type="match status" value="1"/>
</dbReference>
<proteinExistence type="inferred from homology"/>
<dbReference type="NCBIfam" id="TIGR00177">
    <property type="entry name" value="molyb_syn"/>
    <property type="match status" value="1"/>
</dbReference>